<dbReference type="FunFam" id="3.40.50.970:FF:000024">
    <property type="entry name" value="Pyruvate decarboxylase isozyme"/>
    <property type="match status" value="1"/>
</dbReference>
<dbReference type="Pfam" id="PF02776">
    <property type="entry name" value="TPP_enzyme_N"/>
    <property type="match status" value="1"/>
</dbReference>
<evidence type="ECO:0000313" key="16">
    <source>
        <dbReference type="Proteomes" id="UP000283269"/>
    </source>
</evidence>
<evidence type="ECO:0000256" key="11">
    <source>
        <dbReference type="RuleBase" id="RU362132"/>
    </source>
</evidence>
<comment type="subcellular location">
    <subcellularLocation>
        <location evidence="2">Mitochondrion</location>
    </subcellularLocation>
</comment>
<evidence type="ECO:0000256" key="4">
    <source>
        <dbReference type="ARBA" id="ARBA00022723"/>
    </source>
</evidence>
<name>A0A409XFZ4_PSICY</name>
<evidence type="ECO:0000256" key="7">
    <source>
        <dbReference type="ARBA" id="ARBA00023052"/>
    </source>
</evidence>
<evidence type="ECO:0000256" key="3">
    <source>
        <dbReference type="ARBA" id="ARBA00007812"/>
    </source>
</evidence>
<comment type="similarity">
    <text evidence="3 11">Belongs to the TPP enzyme family.</text>
</comment>
<feature type="domain" description="Thiamine pyrophosphate enzyme central" evidence="12">
    <location>
        <begin position="243"/>
        <end position="337"/>
    </location>
</feature>
<dbReference type="InterPro" id="IPR012110">
    <property type="entry name" value="PDC/IPDC-like"/>
</dbReference>
<evidence type="ECO:0000256" key="2">
    <source>
        <dbReference type="ARBA" id="ARBA00004173"/>
    </source>
</evidence>
<evidence type="ECO:0000256" key="8">
    <source>
        <dbReference type="ARBA" id="ARBA00023128"/>
    </source>
</evidence>
<comment type="caution">
    <text evidence="15">The sequence shown here is derived from an EMBL/GenBank/DDBJ whole genome shotgun (WGS) entry which is preliminary data.</text>
</comment>
<dbReference type="PANTHER" id="PTHR43452">
    <property type="entry name" value="PYRUVATE DECARBOXYLASE"/>
    <property type="match status" value="1"/>
</dbReference>
<feature type="binding site" evidence="10">
    <location>
        <position position="501"/>
    </location>
    <ligand>
        <name>Mg(2+)</name>
        <dbReference type="ChEBI" id="CHEBI:18420"/>
    </ligand>
</feature>
<keyword evidence="8" id="KW-0496">Mitochondrion</keyword>
<dbReference type="FunFam" id="3.40.50.970:FF:000019">
    <property type="entry name" value="Pyruvate decarboxylase isozyme"/>
    <property type="match status" value="1"/>
</dbReference>
<dbReference type="InParanoid" id="A0A409XFZ4"/>
<keyword evidence="6 10" id="KW-0460">Magnesium</keyword>
<evidence type="ECO:0000313" key="15">
    <source>
        <dbReference type="EMBL" id="PPQ89670.1"/>
    </source>
</evidence>
<dbReference type="PANTHER" id="PTHR43452:SF30">
    <property type="entry name" value="PYRUVATE DECARBOXYLASE ISOZYME 1-RELATED"/>
    <property type="match status" value="1"/>
</dbReference>
<evidence type="ECO:0000256" key="10">
    <source>
        <dbReference type="PIRSR" id="PIRSR036565-2"/>
    </source>
</evidence>
<dbReference type="AlphaFoldDB" id="A0A409XFZ4"/>
<dbReference type="GO" id="GO:0005739">
    <property type="term" value="C:mitochondrion"/>
    <property type="evidence" value="ECO:0007669"/>
    <property type="project" value="UniProtKB-SubCell"/>
</dbReference>
<comment type="cofactor">
    <cofactor evidence="10">
        <name>Mg(2+)</name>
        <dbReference type="ChEBI" id="CHEBI:18420"/>
    </cofactor>
    <text evidence="10">Binds 1 Mg(2+) per subunit.</text>
</comment>
<dbReference type="CDD" id="cd07038">
    <property type="entry name" value="TPP_PYR_PDC_IPDC_like"/>
    <property type="match status" value="1"/>
</dbReference>
<evidence type="ECO:0000256" key="9">
    <source>
        <dbReference type="ARBA" id="ARBA00023239"/>
    </source>
</evidence>
<feature type="binding site" evidence="10">
    <location>
        <position position="499"/>
    </location>
    <ligand>
        <name>Mg(2+)</name>
        <dbReference type="ChEBI" id="CHEBI:18420"/>
    </ligand>
</feature>
<feature type="domain" description="Thiamine pyrophosphate enzyme TPP-binding" evidence="13">
    <location>
        <begin position="438"/>
        <end position="565"/>
    </location>
</feature>
<protein>
    <recommendedName>
        <fullName evidence="17">Pyruvate decarboxylase</fullName>
    </recommendedName>
</protein>
<dbReference type="GO" id="GO:0000287">
    <property type="term" value="F:magnesium ion binding"/>
    <property type="evidence" value="ECO:0007669"/>
    <property type="project" value="InterPro"/>
</dbReference>
<dbReference type="InterPro" id="IPR047214">
    <property type="entry name" value="TPP_PDC_IPDC"/>
</dbReference>
<gene>
    <name evidence="15" type="ORF">CVT25_013857</name>
</gene>
<dbReference type="InterPro" id="IPR029035">
    <property type="entry name" value="DHS-like_NAD/FAD-binding_dom"/>
</dbReference>
<dbReference type="GO" id="GO:0004737">
    <property type="term" value="F:pyruvate decarboxylase activity"/>
    <property type="evidence" value="ECO:0007669"/>
    <property type="project" value="TreeGrafter"/>
</dbReference>
<dbReference type="InterPro" id="IPR012000">
    <property type="entry name" value="Thiamin_PyroP_enz_cen_dom"/>
</dbReference>
<evidence type="ECO:0000256" key="6">
    <source>
        <dbReference type="ARBA" id="ARBA00022842"/>
    </source>
</evidence>
<dbReference type="InterPro" id="IPR012001">
    <property type="entry name" value="Thiamin_PyroP_enz_TPP-bd_dom"/>
</dbReference>
<evidence type="ECO:0000259" key="13">
    <source>
        <dbReference type="Pfam" id="PF02775"/>
    </source>
</evidence>
<feature type="binding site" evidence="10">
    <location>
        <position position="472"/>
    </location>
    <ligand>
        <name>Mg(2+)</name>
        <dbReference type="ChEBI" id="CHEBI:18420"/>
    </ligand>
</feature>
<dbReference type="GO" id="GO:0005829">
    <property type="term" value="C:cytosol"/>
    <property type="evidence" value="ECO:0007669"/>
    <property type="project" value="TreeGrafter"/>
</dbReference>
<keyword evidence="5" id="KW-0210">Decarboxylase</keyword>
<evidence type="ECO:0000256" key="5">
    <source>
        <dbReference type="ARBA" id="ARBA00022793"/>
    </source>
</evidence>
<dbReference type="GO" id="GO:0005634">
    <property type="term" value="C:nucleus"/>
    <property type="evidence" value="ECO:0007669"/>
    <property type="project" value="TreeGrafter"/>
</dbReference>
<dbReference type="Pfam" id="PF00205">
    <property type="entry name" value="TPP_enzyme_M"/>
    <property type="match status" value="1"/>
</dbReference>
<dbReference type="GO" id="GO:0030976">
    <property type="term" value="F:thiamine pyrophosphate binding"/>
    <property type="evidence" value="ECO:0007669"/>
    <property type="project" value="InterPro"/>
</dbReference>
<evidence type="ECO:0000256" key="1">
    <source>
        <dbReference type="ARBA" id="ARBA00001964"/>
    </source>
</evidence>
<proteinExistence type="inferred from homology"/>
<evidence type="ECO:0000259" key="12">
    <source>
        <dbReference type="Pfam" id="PF00205"/>
    </source>
</evidence>
<dbReference type="Proteomes" id="UP000283269">
    <property type="component" value="Unassembled WGS sequence"/>
</dbReference>
<dbReference type="Pfam" id="PF02775">
    <property type="entry name" value="TPP_enzyme_C"/>
    <property type="match status" value="1"/>
</dbReference>
<accession>A0A409XFZ4</accession>
<dbReference type="STRING" id="93625.A0A409XFZ4"/>
<comment type="cofactor">
    <cofactor evidence="1">
        <name>thiamine diphosphate</name>
        <dbReference type="ChEBI" id="CHEBI:58937"/>
    </cofactor>
</comment>
<dbReference type="InterPro" id="IPR011766">
    <property type="entry name" value="TPP_enzyme_TPP-bd"/>
</dbReference>
<dbReference type="Gene3D" id="3.40.50.1220">
    <property type="entry name" value="TPP-binding domain"/>
    <property type="match status" value="1"/>
</dbReference>
<organism evidence="15 16">
    <name type="scientific">Psilocybe cyanescens</name>
    <dbReference type="NCBI Taxonomy" id="93625"/>
    <lineage>
        <taxon>Eukaryota</taxon>
        <taxon>Fungi</taxon>
        <taxon>Dikarya</taxon>
        <taxon>Basidiomycota</taxon>
        <taxon>Agaricomycotina</taxon>
        <taxon>Agaricomycetes</taxon>
        <taxon>Agaricomycetidae</taxon>
        <taxon>Agaricales</taxon>
        <taxon>Agaricineae</taxon>
        <taxon>Strophariaceae</taxon>
        <taxon>Psilocybe</taxon>
    </lineage>
</organism>
<keyword evidence="4 10" id="KW-0479">Metal-binding</keyword>
<keyword evidence="9" id="KW-0456">Lyase</keyword>
<feature type="domain" description="Thiamine pyrophosphate enzyme N-terminal TPP-binding" evidence="14">
    <location>
        <begin position="33"/>
        <end position="139"/>
    </location>
</feature>
<dbReference type="GO" id="GO:0000949">
    <property type="term" value="P:aromatic amino acid family catabolic process to alcohol via Ehrlich pathway"/>
    <property type="evidence" value="ECO:0007669"/>
    <property type="project" value="TreeGrafter"/>
</dbReference>
<sequence length="596" mass="65253">MSTDTASLKAEVDRLRLDLQALQATSGAKGISIGNYLLTRLAQLGVNSMFGLPGDFNLGFLDVVDDFPDIDWVGNCNELNAGYAADGYARIKAGSLGVILTTFGVGELSAMNGIAGAFSEMVPVLHIVGTPSTIQQKTKPLLHHTLGDGRFDAYRHAASHFSIHNAYLSDKATAARQIDDVLTACITKARPVYLTLPTDMVNVEISSERLKIPLSNAPASNPEQTEEFVLDLIDQRVKEAEGDVVVIVDACVIRHGCREEVKDFLKQTGFPVYATPMGKTAVDENYKRYGGIYVGSLTNPVIKEKVENAKLIISIGSLLSDFNTGNFSYNIPTRRHIELHSGHTLVQYGRFDGVGMKNLLPKLSDRLKSFHSVSSKIEVPAFIKELPHEDSAIITHKWFWPRLSFFFKPKDVIVTETGTSNFGILDVPLPANAVMVSQILWGSIGWSVGSCLGAALAARETGLNRTILFVGDGSIQLTVQEISVMIRKGLKPIIFILNNKGYTIERLIHGKHRKYNDIADWNWTSLLNTLNDGNKIETASYTVNNKRELSDLLDDASFASADKIQVVEVIMDALDAPLSLVRQAELTGKGNTYGKP</sequence>
<dbReference type="EMBL" id="NHYD01001847">
    <property type="protein sequence ID" value="PPQ89670.1"/>
    <property type="molecule type" value="Genomic_DNA"/>
</dbReference>
<keyword evidence="7 11" id="KW-0786">Thiamine pyrophosphate</keyword>
<dbReference type="CDD" id="cd02005">
    <property type="entry name" value="TPP_PDC_IPDC"/>
    <property type="match status" value="1"/>
</dbReference>
<evidence type="ECO:0000259" key="14">
    <source>
        <dbReference type="Pfam" id="PF02776"/>
    </source>
</evidence>
<dbReference type="PIRSF" id="PIRSF036565">
    <property type="entry name" value="Pyruvt_ip_decrb"/>
    <property type="match status" value="1"/>
</dbReference>
<reference evidence="15 16" key="1">
    <citation type="journal article" date="2018" name="Evol. Lett.">
        <title>Horizontal gene cluster transfer increased hallucinogenic mushroom diversity.</title>
        <authorList>
            <person name="Reynolds H.T."/>
            <person name="Vijayakumar V."/>
            <person name="Gluck-Thaler E."/>
            <person name="Korotkin H.B."/>
            <person name="Matheny P.B."/>
            <person name="Slot J.C."/>
        </authorList>
    </citation>
    <scope>NUCLEOTIDE SEQUENCE [LARGE SCALE GENOMIC DNA]</scope>
    <source>
        <strain evidence="15 16">2631</strain>
    </source>
</reference>
<dbReference type="SUPFAM" id="SSF52467">
    <property type="entry name" value="DHS-like NAD/FAD-binding domain"/>
    <property type="match status" value="1"/>
</dbReference>
<dbReference type="SUPFAM" id="SSF52518">
    <property type="entry name" value="Thiamin diphosphate-binding fold (THDP-binding)"/>
    <property type="match status" value="2"/>
</dbReference>
<dbReference type="InterPro" id="IPR047213">
    <property type="entry name" value="TPP_PYR_PDC_IPDC-like"/>
</dbReference>
<dbReference type="OrthoDB" id="3970464at2759"/>
<dbReference type="Gene3D" id="3.40.50.970">
    <property type="match status" value="2"/>
</dbReference>
<dbReference type="InterPro" id="IPR029061">
    <property type="entry name" value="THDP-binding"/>
</dbReference>
<keyword evidence="16" id="KW-1185">Reference proteome</keyword>
<dbReference type="FunCoup" id="A0A409XFZ4">
    <property type="interactions" value="107"/>
</dbReference>
<evidence type="ECO:0008006" key="17">
    <source>
        <dbReference type="Google" id="ProtNLM"/>
    </source>
</evidence>